<dbReference type="KEGG" id="euz:DVS28_a0298"/>
<dbReference type="AlphaFoldDB" id="A0A346XS08"/>
<keyword evidence="1" id="KW-0175">Coiled coil</keyword>
<evidence type="ECO:0000313" key="3">
    <source>
        <dbReference type="EMBL" id="AXV05005.1"/>
    </source>
</evidence>
<keyword evidence="2" id="KW-0472">Membrane</keyword>
<feature type="coiled-coil region" evidence="1">
    <location>
        <begin position="41"/>
        <end position="75"/>
    </location>
</feature>
<evidence type="ECO:0000313" key="4">
    <source>
        <dbReference type="Proteomes" id="UP000264006"/>
    </source>
</evidence>
<keyword evidence="4" id="KW-1185">Reference proteome</keyword>
<keyword evidence="2" id="KW-0812">Transmembrane</keyword>
<evidence type="ECO:0000256" key="1">
    <source>
        <dbReference type="SAM" id="Coils"/>
    </source>
</evidence>
<sequence>MNAEPVTPPSSSRRDRRTFLVITAVIVAVLGGVAVNNYATNQQTLDNLAAARSDVAELEEDKEALSSALDGVTTERDELVGLLDDAAGQLDDTTTQLADAHADNAALVEERDDALAAQEAAVAQTLALREQYDPQIAAERQAAFDAGVAADCASSIDAGAIRLPSWDDDFASIDGLDRQTYETAVDACATPVIAQGVRGRCQDPADVEQVVRDPDAFTGDCVELVVDIVQFDQATGPCGFRAYFDTTAHRWSHDYKGDNGIFAAADPCPFLTAVGVDDVVRIWAEVRGELSYSTTLGGTSHAVSFHVVDAELITDN</sequence>
<dbReference type="Proteomes" id="UP000264006">
    <property type="component" value="Chromosome"/>
</dbReference>
<dbReference type="OrthoDB" id="4794368at2"/>
<gene>
    <name evidence="3" type="ORF">DVS28_a0298</name>
</gene>
<reference evidence="3 4" key="1">
    <citation type="submission" date="2018-09" db="EMBL/GenBank/DDBJ databases">
        <title>Complete genome sequence of Euzebya sp. DY32-46 isolated from seawater of Pacific Ocean.</title>
        <authorList>
            <person name="Xu L."/>
            <person name="Wu Y.-H."/>
            <person name="Xu X.-W."/>
        </authorList>
    </citation>
    <scope>NUCLEOTIDE SEQUENCE [LARGE SCALE GENOMIC DNA]</scope>
    <source>
        <strain evidence="3 4">DY32-46</strain>
    </source>
</reference>
<organism evidence="3 4">
    <name type="scientific">Euzebya pacifica</name>
    <dbReference type="NCBI Taxonomy" id="1608957"/>
    <lineage>
        <taxon>Bacteria</taxon>
        <taxon>Bacillati</taxon>
        <taxon>Actinomycetota</taxon>
        <taxon>Nitriliruptoria</taxon>
        <taxon>Euzebyales</taxon>
    </lineage>
</organism>
<proteinExistence type="predicted"/>
<evidence type="ECO:0000256" key="2">
    <source>
        <dbReference type="SAM" id="Phobius"/>
    </source>
</evidence>
<protein>
    <submittedName>
        <fullName evidence="3">Uncharacterized protein</fullName>
    </submittedName>
</protein>
<name>A0A346XS08_9ACTN</name>
<feature type="transmembrane region" description="Helical" evidence="2">
    <location>
        <begin position="19"/>
        <end position="39"/>
    </location>
</feature>
<accession>A0A346XS08</accession>
<dbReference type="EMBL" id="CP031165">
    <property type="protein sequence ID" value="AXV05005.1"/>
    <property type="molecule type" value="Genomic_DNA"/>
</dbReference>
<keyword evidence="2" id="KW-1133">Transmembrane helix</keyword>
<dbReference type="RefSeq" id="WP_114589870.1">
    <property type="nucleotide sequence ID" value="NZ_CP031165.1"/>
</dbReference>